<dbReference type="EMBL" id="FNJM01000001">
    <property type="protein sequence ID" value="SDO76094.1"/>
    <property type="molecule type" value="Genomic_DNA"/>
</dbReference>
<organism evidence="1 2">
    <name type="scientific">Clostridium gasigenes</name>
    <dbReference type="NCBI Taxonomy" id="94869"/>
    <lineage>
        <taxon>Bacteria</taxon>
        <taxon>Bacillati</taxon>
        <taxon>Bacillota</taxon>
        <taxon>Clostridia</taxon>
        <taxon>Eubacteriales</taxon>
        <taxon>Clostridiaceae</taxon>
        <taxon>Clostridium</taxon>
    </lineage>
</organism>
<dbReference type="Proteomes" id="UP000198597">
    <property type="component" value="Unassembled WGS sequence"/>
</dbReference>
<name>A0A1H0M6R9_9CLOT</name>
<proteinExistence type="predicted"/>
<gene>
    <name evidence="1" type="ORF">SAMN04488529_101343</name>
</gene>
<protein>
    <submittedName>
        <fullName evidence="1">Uncharacterized protein</fullName>
    </submittedName>
</protein>
<accession>A0A1H0M6R9</accession>
<dbReference type="STRING" id="94869.SAMN04488529_101343"/>
<dbReference type="RefSeq" id="WP_089965170.1">
    <property type="nucleotide sequence ID" value="NZ_FNJM01000001.1"/>
</dbReference>
<dbReference type="OrthoDB" id="1917280at2"/>
<reference evidence="1 2" key="1">
    <citation type="submission" date="2016-10" db="EMBL/GenBank/DDBJ databases">
        <authorList>
            <person name="de Groot N.N."/>
        </authorList>
    </citation>
    <scope>NUCLEOTIDE SEQUENCE [LARGE SCALE GENOMIC DNA]</scope>
    <source>
        <strain evidence="1 2">DSM 12272</strain>
    </source>
</reference>
<evidence type="ECO:0000313" key="2">
    <source>
        <dbReference type="Proteomes" id="UP000198597"/>
    </source>
</evidence>
<keyword evidence="2" id="KW-1185">Reference proteome</keyword>
<sequence length="132" mass="15437">MKLNNKKDKIEELYLNGFNASQITNILNSKLEDKKIKRETIQKHIQRNLLNKRMQHNIKVLEKKEAIKAVNYESTRCMSDKSFISKNKSIYRTKPNGDIVIDKEVAPVVTWDTPKTLLNQKDLTLKKVLNKI</sequence>
<evidence type="ECO:0000313" key="1">
    <source>
        <dbReference type="EMBL" id="SDO76094.1"/>
    </source>
</evidence>
<dbReference type="AlphaFoldDB" id="A0A1H0M6R9"/>